<evidence type="ECO:0000256" key="7">
    <source>
        <dbReference type="ARBA" id="ARBA00023033"/>
    </source>
</evidence>
<dbReference type="InterPro" id="IPR027517">
    <property type="entry name" value="Deoxyhypusine_hydroxylase"/>
</dbReference>
<comment type="pathway">
    <text evidence="2 9">Protein modification; eIF5A hypusination.</text>
</comment>
<dbReference type="EC" id="1.14.99.29" evidence="9"/>
<evidence type="ECO:0000256" key="3">
    <source>
        <dbReference type="ARBA" id="ARBA00022723"/>
    </source>
</evidence>
<gene>
    <name evidence="9" type="primary">LIA1</name>
    <name evidence="10" type="ORF">PSALAMII_LOCUS10027</name>
</gene>
<keyword evidence="9" id="KW-0539">Nucleus</keyword>
<evidence type="ECO:0000256" key="2">
    <source>
        <dbReference type="ARBA" id="ARBA00005041"/>
    </source>
</evidence>
<dbReference type="AlphaFoldDB" id="A0A9W4NXI8"/>
<dbReference type="InterPro" id="IPR011989">
    <property type="entry name" value="ARM-like"/>
</dbReference>
<evidence type="ECO:0000256" key="9">
    <source>
        <dbReference type="HAMAP-Rule" id="MF_03101"/>
    </source>
</evidence>
<feature type="binding site" evidence="9">
    <location>
        <position position="154"/>
    </location>
    <ligand>
        <name>Fe cation</name>
        <dbReference type="ChEBI" id="CHEBI:24875"/>
        <label>1</label>
    </ligand>
</feature>
<feature type="binding site" evidence="9">
    <location>
        <position position="322"/>
    </location>
    <ligand>
        <name>Fe cation</name>
        <dbReference type="ChEBI" id="CHEBI:24875"/>
        <label>2</label>
    </ligand>
</feature>
<dbReference type="EMBL" id="CAJVPG010000444">
    <property type="protein sequence ID" value="CAG8422358.1"/>
    <property type="molecule type" value="Genomic_DNA"/>
</dbReference>
<keyword evidence="11" id="KW-1185">Reference proteome</keyword>
<keyword evidence="5 9" id="KW-0560">Oxidoreductase</keyword>
<feature type="binding site" evidence="9">
    <location>
        <position position="288"/>
    </location>
    <ligand>
        <name>Fe cation</name>
        <dbReference type="ChEBI" id="CHEBI:24875"/>
        <label>2</label>
    </ligand>
</feature>
<dbReference type="Pfam" id="PF13646">
    <property type="entry name" value="HEAT_2"/>
    <property type="match status" value="2"/>
</dbReference>
<dbReference type="GO" id="GO:0005634">
    <property type="term" value="C:nucleus"/>
    <property type="evidence" value="ECO:0007669"/>
    <property type="project" value="UniProtKB-SubCell"/>
</dbReference>
<feature type="binding site" evidence="9">
    <location>
        <position position="289"/>
    </location>
    <ligand>
        <name>Fe cation</name>
        <dbReference type="ChEBI" id="CHEBI:24875"/>
        <label>2</label>
    </ligand>
</feature>
<dbReference type="InterPro" id="IPR004155">
    <property type="entry name" value="PBS_lyase_HEAT"/>
</dbReference>
<proteinExistence type="inferred from homology"/>
<evidence type="ECO:0000256" key="6">
    <source>
        <dbReference type="ARBA" id="ARBA00023004"/>
    </source>
</evidence>
<dbReference type="OrthoDB" id="10039566at2759"/>
<organism evidence="10 11">
    <name type="scientific">Penicillium salamii</name>
    <dbReference type="NCBI Taxonomy" id="1612424"/>
    <lineage>
        <taxon>Eukaryota</taxon>
        <taxon>Fungi</taxon>
        <taxon>Dikarya</taxon>
        <taxon>Ascomycota</taxon>
        <taxon>Pezizomycotina</taxon>
        <taxon>Eurotiomycetes</taxon>
        <taxon>Eurotiomycetidae</taxon>
        <taxon>Eurotiales</taxon>
        <taxon>Aspergillaceae</taxon>
        <taxon>Penicillium</taxon>
    </lineage>
</organism>
<dbReference type="HAMAP" id="MF_03101">
    <property type="entry name" value="Deoxyhypusine_hydroxylase"/>
    <property type="match status" value="1"/>
</dbReference>
<feature type="binding site" evidence="9">
    <location>
        <position position="155"/>
    </location>
    <ligand>
        <name>Fe cation</name>
        <dbReference type="ChEBI" id="CHEBI:24875"/>
        <label>1</label>
    </ligand>
</feature>
<comment type="similarity">
    <text evidence="9">Belongs to the deoxyhypusine hydroxylase family.</text>
</comment>
<comment type="catalytic activity">
    <reaction evidence="1 9">
        <text>[eIF5A protein]-deoxyhypusine + AH2 + O2 = [eIF5A protein]-hypusine + A + H2O</text>
        <dbReference type="Rhea" id="RHEA:14101"/>
        <dbReference type="Rhea" id="RHEA-COMP:10144"/>
        <dbReference type="Rhea" id="RHEA-COMP:12592"/>
        <dbReference type="ChEBI" id="CHEBI:13193"/>
        <dbReference type="ChEBI" id="CHEBI:15377"/>
        <dbReference type="ChEBI" id="CHEBI:15379"/>
        <dbReference type="ChEBI" id="CHEBI:17499"/>
        <dbReference type="ChEBI" id="CHEBI:82657"/>
        <dbReference type="ChEBI" id="CHEBI:91175"/>
        <dbReference type="EC" id="1.14.99.29"/>
    </reaction>
</comment>
<comment type="cofactor">
    <cofactor evidence="9">
        <name>Fe(2+)</name>
        <dbReference type="ChEBI" id="CHEBI:29033"/>
    </cofactor>
    <text evidence="9">Binds 2 Fe(2+) ions per subunit.</text>
</comment>
<evidence type="ECO:0000256" key="8">
    <source>
        <dbReference type="ARBA" id="ARBA00023256"/>
    </source>
</evidence>
<comment type="caution">
    <text evidence="10">The sequence shown here is derived from an EMBL/GenBank/DDBJ whole genome shotgun (WGS) entry which is preliminary data.</text>
</comment>
<name>A0A9W4NXI8_9EURO</name>
<dbReference type="SMART" id="SM00567">
    <property type="entry name" value="EZ_HEAT"/>
    <property type="match status" value="5"/>
</dbReference>
<sequence length="385" mass="42100">MFVVYLILTVQTNTSYEAKISSAACPARAPLSTPKNLSDKGRSVNFFFPFHPHHTYSAKMSDTVPVLRKVLTSESEPLARRFRALFSLKHVACLVPPTEDSLPAIEAIAAGFASPSALLKHELAYCLGQTKNIESVPYLKHVVNDTEEDAMCRHEAAEALGALGYEDSLDLLKRLRDDEKELDIIRETCDIAVDRIIWENSEAKKAEQLKPSDFGSIDPAPPMPLKSSEPCIPDLEQTLLDTKLPLFQRYRAMFGLRDLASPPDLPTAVDAVNALAKGLKDPSALFRHEVAFVFGQLCHPASIPSLTASLSDLSEAGMVRHEAAEALGSLGDEEGVEETLKKFLNDHDEVVRDSVIVALDMAEFEKNGETQYALMPDSAAPVAAA</sequence>
<keyword evidence="7 9" id="KW-0503">Monooxygenase</keyword>
<evidence type="ECO:0000313" key="11">
    <source>
        <dbReference type="Proteomes" id="UP001152649"/>
    </source>
</evidence>
<dbReference type="PANTHER" id="PTHR12697:SF5">
    <property type="entry name" value="DEOXYHYPUSINE HYDROXYLASE"/>
    <property type="match status" value="1"/>
</dbReference>
<evidence type="ECO:0000313" key="10">
    <source>
        <dbReference type="EMBL" id="CAG8422358.1"/>
    </source>
</evidence>
<feature type="binding site" evidence="9">
    <location>
        <position position="321"/>
    </location>
    <ligand>
        <name>Fe cation</name>
        <dbReference type="ChEBI" id="CHEBI:24875"/>
        <label>2</label>
    </ligand>
</feature>
<dbReference type="PANTHER" id="PTHR12697">
    <property type="entry name" value="PBS LYASE HEAT-LIKE PROTEIN"/>
    <property type="match status" value="1"/>
</dbReference>
<dbReference type="SUPFAM" id="SSF48371">
    <property type="entry name" value="ARM repeat"/>
    <property type="match status" value="1"/>
</dbReference>
<protein>
    <recommendedName>
        <fullName evidence="9">Deoxyhypusine hydroxylase</fullName>
        <shortName evidence="9">DOHH</shortName>
        <ecNumber evidence="9">1.14.99.29</ecNumber>
    </recommendedName>
    <alternativeName>
        <fullName evidence="9">Deoxyhypusine dioxygenase</fullName>
    </alternativeName>
    <alternativeName>
        <fullName evidence="9">Deoxyhypusine monooxygenase</fullName>
    </alternativeName>
</protein>
<dbReference type="Gene3D" id="1.25.10.10">
    <property type="entry name" value="Leucine-rich Repeat Variant"/>
    <property type="match status" value="2"/>
</dbReference>
<comment type="function">
    <text evidence="9">Catalyzes the hydroxylation of the N(6)-(4-aminobutyl)-L-lysine intermediate to form hypusine, an essential post-translational modification only found in mature eIF-5A factor.</text>
</comment>
<evidence type="ECO:0000256" key="5">
    <source>
        <dbReference type="ARBA" id="ARBA00023002"/>
    </source>
</evidence>
<dbReference type="GO" id="GO:0046872">
    <property type="term" value="F:metal ion binding"/>
    <property type="evidence" value="ECO:0007669"/>
    <property type="project" value="UniProtKB-KW"/>
</dbReference>
<keyword evidence="9" id="KW-0963">Cytoplasm</keyword>
<feature type="binding site" evidence="9">
    <location>
        <position position="121"/>
    </location>
    <ligand>
        <name>Fe cation</name>
        <dbReference type="ChEBI" id="CHEBI:24875"/>
        <label>1</label>
    </ligand>
</feature>
<dbReference type="GO" id="GO:0005737">
    <property type="term" value="C:cytoplasm"/>
    <property type="evidence" value="ECO:0007669"/>
    <property type="project" value="UniProtKB-SubCell"/>
</dbReference>
<evidence type="ECO:0000256" key="4">
    <source>
        <dbReference type="ARBA" id="ARBA00022737"/>
    </source>
</evidence>
<feature type="binding site" evidence="9">
    <location>
        <position position="122"/>
    </location>
    <ligand>
        <name>Fe cation</name>
        <dbReference type="ChEBI" id="CHEBI:24875"/>
        <label>1</label>
    </ligand>
</feature>
<reference evidence="10" key="1">
    <citation type="submission" date="2021-07" db="EMBL/GenBank/DDBJ databases">
        <authorList>
            <person name="Branca A.L. A."/>
        </authorList>
    </citation>
    <scope>NUCLEOTIDE SEQUENCE</scope>
</reference>
<dbReference type="InterPro" id="IPR016024">
    <property type="entry name" value="ARM-type_fold"/>
</dbReference>
<keyword evidence="6 9" id="KW-0408">Iron</keyword>
<dbReference type="Proteomes" id="UP001152649">
    <property type="component" value="Unassembled WGS sequence"/>
</dbReference>
<comment type="subcellular location">
    <subcellularLocation>
        <location evidence="9">Cytoplasm</location>
    </subcellularLocation>
    <subcellularLocation>
        <location evidence="9">Nucleus</location>
    </subcellularLocation>
</comment>
<keyword evidence="4" id="KW-0677">Repeat</keyword>
<keyword evidence="3 9" id="KW-0479">Metal-binding</keyword>
<accession>A0A9W4NXI8</accession>
<keyword evidence="8 9" id="KW-0386">Hypusine biosynthesis</keyword>
<evidence type="ECO:0000256" key="1">
    <source>
        <dbReference type="ARBA" id="ARBA00000068"/>
    </source>
</evidence>
<dbReference type="GO" id="GO:0019135">
    <property type="term" value="F:deoxyhypusine monooxygenase activity"/>
    <property type="evidence" value="ECO:0007669"/>
    <property type="project" value="UniProtKB-UniRule"/>
</dbReference>